<dbReference type="HAMAP" id="MF_01148">
    <property type="entry name" value="Lnt"/>
    <property type="match status" value="1"/>
</dbReference>
<feature type="transmembrane region" description="Helical" evidence="9">
    <location>
        <begin position="93"/>
        <end position="119"/>
    </location>
</feature>
<dbReference type="SUPFAM" id="SSF56317">
    <property type="entry name" value="Carbon-nitrogen hydrolase"/>
    <property type="match status" value="1"/>
</dbReference>
<feature type="transmembrane region" description="Helical" evidence="9">
    <location>
        <begin position="16"/>
        <end position="49"/>
    </location>
</feature>
<dbReference type="PANTHER" id="PTHR38686">
    <property type="entry name" value="APOLIPOPROTEIN N-ACYLTRANSFERASE"/>
    <property type="match status" value="1"/>
</dbReference>
<evidence type="ECO:0000313" key="12">
    <source>
        <dbReference type="Proteomes" id="UP001574673"/>
    </source>
</evidence>
<evidence type="ECO:0000259" key="10">
    <source>
        <dbReference type="PROSITE" id="PS50263"/>
    </source>
</evidence>
<gene>
    <name evidence="9 11" type="primary">lnt</name>
    <name evidence="11" type="ORF">ABCS64_00720</name>
</gene>
<keyword evidence="3 9" id="KW-1003">Cell membrane</keyword>
<evidence type="ECO:0000256" key="3">
    <source>
        <dbReference type="ARBA" id="ARBA00022475"/>
    </source>
</evidence>
<dbReference type="InterPro" id="IPR003010">
    <property type="entry name" value="C-N_Hydrolase"/>
</dbReference>
<feature type="transmembrane region" description="Helical" evidence="9">
    <location>
        <begin position="140"/>
        <end position="166"/>
    </location>
</feature>
<keyword evidence="4 9" id="KW-0808">Transferase</keyword>
<dbReference type="InterPro" id="IPR045378">
    <property type="entry name" value="LNT_N"/>
</dbReference>
<dbReference type="PROSITE" id="PS50263">
    <property type="entry name" value="CN_HYDROLASE"/>
    <property type="match status" value="1"/>
</dbReference>
<sequence length="533" mass="57675">MATEAAKRAPSRQSLAAAFLLGLAGVPAFAPLELFPLVFVALGGLYLLLDRAEMYHWRHGALIGGVFGFGFFLGGVSWVYVSLSVFGGMAMPLAALATVLFCAYLALYPALAGALFVLLTGRGNFSGADVRTGWQTLRRTLLFAALWTLTEWLRGRLFTGFSWLAIGYSQTPPSPLSGFAPIVGVYGLSWLSAWLGALLAVVCGRVVFQGTATGANRLQIFRQSLPIMLTLALTLLCGSLLRLIEWTQPIGQPIRVALLQGNIPQEMKWRPERLHDSLRIYHQLAHAHPAQLTVLPETAIPSLLEQVPADYLDALHRLAQREHGMLIFGIPTHDGSNYANSAIALGNGHDNGGLQRYDKVHLVPFGEFVPPGFHWFMDLAEIPMSDFIAGNPQQSPLRLGALKIAPNICYEDAFGEEIARALPEAHLLVNLSNVAWFGDSLAPAQHLQIARLRALETGRVMLRATNTGMTAIVSANGDIAAALPPFTRGALTGEVRAHTGATPYVHGGNLPVIALCLLIIGIVARPRRNNRKT</sequence>
<name>A0ABV4UAT9_9RHOO</name>
<evidence type="ECO:0000256" key="2">
    <source>
        <dbReference type="ARBA" id="ARBA00010065"/>
    </source>
</evidence>
<keyword evidence="7 9" id="KW-0472">Membrane</keyword>
<comment type="similarity">
    <text evidence="2 9">Belongs to the CN hydrolase family. Apolipoprotein N-acyltransferase subfamily.</text>
</comment>
<comment type="function">
    <text evidence="9">Catalyzes the phospholipid dependent N-acylation of the N-terminal cysteine of apolipoprotein, the last step in lipoprotein maturation.</text>
</comment>
<evidence type="ECO:0000256" key="4">
    <source>
        <dbReference type="ARBA" id="ARBA00022679"/>
    </source>
</evidence>
<dbReference type="EC" id="2.3.1.269" evidence="9"/>
<dbReference type="Pfam" id="PF20154">
    <property type="entry name" value="LNT_N"/>
    <property type="match status" value="1"/>
</dbReference>
<dbReference type="CDD" id="cd07571">
    <property type="entry name" value="ALP_N-acyl_transferase"/>
    <property type="match status" value="1"/>
</dbReference>
<feature type="transmembrane region" description="Helical" evidence="9">
    <location>
        <begin position="61"/>
        <end position="81"/>
    </location>
</feature>
<dbReference type="Gene3D" id="3.60.110.10">
    <property type="entry name" value="Carbon-nitrogen hydrolase"/>
    <property type="match status" value="1"/>
</dbReference>
<feature type="transmembrane region" description="Helical" evidence="9">
    <location>
        <begin position="225"/>
        <end position="244"/>
    </location>
</feature>
<evidence type="ECO:0000256" key="6">
    <source>
        <dbReference type="ARBA" id="ARBA00022989"/>
    </source>
</evidence>
<dbReference type="Proteomes" id="UP001574673">
    <property type="component" value="Unassembled WGS sequence"/>
</dbReference>
<keyword evidence="6 9" id="KW-1133">Transmembrane helix</keyword>
<evidence type="ECO:0000256" key="5">
    <source>
        <dbReference type="ARBA" id="ARBA00022692"/>
    </source>
</evidence>
<dbReference type="InterPro" id="IPR004563">
    <property type="entry name" value="Apolipo_AcylTrfase"/>
</dbReference>
<comment type="catalytic activity">
    <reaction evidence="9">
        <text>N-terminal S-1,2-diacyl-sn-glyceryl-L-cysteinyl-[lipoprotein] + a glycerophospholipid = N-acyl-S-1,2-diacyl-sn-glyceryl-L-cysteinyl-[lipoprotein] + a 2-acyl-sn-glycero-3-phospholipid + H(+)</text>
        <dbReference type="Rhea" id="RHEA:48228"/>
        <dbReference type="Rhea" id="RHEA-COMP:14681"/>
        <dbReference type="Rhea" id="RHEA-COMP:14684"/>
        <dbReference type="ChEBI" id="CHEBI:15378"/>
        <dbReference type="ChEBI" id="CHEBI:136912"/>
        <dbReference type="ChEBI" id="CHEBI:140656"/>
        <dbReference type="ChEBI" id="CHEBI:140657"/>
        <dbReference type="ChEBI" id="CHEBI:140660"/>
        <dbReference type="EC" id="2.3.1.269"/>
    </reaction>
</comment>
<feature type="transmembrane region" description="Helical" evidence="9">
    <location>
        <begin position="504"/>
        <end position="524"/>
    </location>
</feature>
<feature type="domain" description="CN hydrolase" evidence="10">
    <location>
        <begin position="259"/>
        <end position="497"/>
    </location>
</feature>
<dbReference type="GO" id="GO:0016746">
    <property type="term" value="F:acyltransferase activity"/>
    <property type="evidence" value="ECO:0007669"/>
    <property type="project" value="UniProtKB-KW"/>
</dbReference>
<comment type="subcellular location">
    <subcellularLocation>
        <location evidence="1 9">Cell membrane</location>
        <topology evidence="1 9">Multi-pass membrane protein</topology>
    </subcellularLocation>
</comment>
<evidence type="ECO:0000313" key="11">
    <source>
        <dbReference type="EMBL" id="MFA9948861.1"/>
    </source>
</evidence>
<keyword evidence="12" id="KW-1185">Reference proteome</keyword>
<proteinExistence type="inferred from homology"/>
<keyword evidence="8 9" id="KW-0012">Acyltransferase</keyword>
<dbReference type="InterPro" id="IPR036526">
    <property type="entry name" value="C-N_Hydrolase_sf"/>
</dbReference>
<keyword evidence="5 9" id="KW-0812">Transmembrane</keyword>
<dbReference type="Pfam" id="PF00795">
    <property type="entry name" value="CN_hydrolase"/>
    <property type="match status" value="1"/>
</dbReference>
<feature type="transmembrane region" description="Helical" evidence="9">
    <location>
        <begin position="178"/>
        <end position="204"/>
    </location>
</feature>
<reference evidence="12" key="1">
    <citation type="submission" date="2024-06" db="EMBL/GenBank/DDBJ databases">
        <title>Radixoralia hellwigii gen. nov., sp nov., isolated from a root canal in the human oral cavity.</title>
        <authorList>
            <person name="Bartsch S."/>
            <person name="Wittmer A."/>
            <person name="Schulz A.-K."/>
            <person name="Neumann-Schaal M."/>
            <person name="Wolf J."/>
            <person name="Gronow S."/>
            <person name="Tennert C."/>
            <person name="Haecker G."/>
            <person name="Cieplik F."/>
            <person name="Al-Ahmad A."/>
        </authorList>
    </citation>
    <scope>NUCLEOTIDE SEQUENCE [LARGE SCALE GENOMIC DNA]</scope>
    <source>
        <strain evidence="12">Wk13</strain>
    </source>
</reference>
<evidence type="ECO:0000256" key="7">
    <source>
        <dbReference type="ARBA" id="ARBA00023136"/>
    </source>
</evidence>
<evidence type="ECO:0000256" key="8">
    <source>
        <dbReference type="ARBA" id="ARBA00023315"/>
    </source>
</evidence>
<dbReference type="EMBL" id="JBEUWX010000001">
    <property type="protein sequence ID" value="MFA9948861.1"/>
    <property type="molecule type" value="Genomic_DNA"/>
</dbReference>
<comment type="caution">
    <text evidence="11">The sequence shown here is derived from an EMBL/GenBank/DDBJ whole genome shotgun (WGS) entry which is preliminary data.</text>
</comment>
<accession>A0ABV4UAT9</accession>
<evidence type="ECO:0000256" key="9">
    <source>
        <dbReference type="HAMAP-Rule" id="MF_01148"/>
    </source>
</evidence>
<evidence type="ECO:0000256" key="1">
    <source>
        <dbReference type="ARBA" id="ARBA00004651"/>
    </source>
</evidence>
<comment type="pathway">
    <text evidence="9">Protein modification; lipoprotein biosynthesis (N-acyl transfer).</text>
</comment>
<organism evidence="11 12">
    <name type="scientific">Dentiradicibacter hellwigii</name>
    <dbReference type="NCBI Taxonomy" id="3149053"/>
    <lineage>
        <taxon>Bacteria</taxon>
        <taxon>Pseudomonadati</taxon>
        <taxon>Pseudomonadota</taxon>
        <taxon>Betaproteobacteria</taxon>
        <taxon>Rhodocyclales</taxon>
        <taxon>Rhodocyclaceae</taxon>
        <taxon>Dentiradicibacter</taxon>
    </lineage>
</organism>
<protein>
    <recommendedName>
        <fullName evidence="9">Apolipoprotein N-acyltransferase</fullName>
        <shortName evidence="9">ALP N-acyltransferase</shortName>
        <ecNumber evidence="9">2.3.1.269</ecNumber>
    </recommendedName>
</protein>
<dbReference type="NCBIfam" id="TIGR00546">
    <property type="entry name" value="lnt"/>
    <property type="match status" value="1"/>
</dbReference>
<dbReference type="PANTHER" id="PTHR38686:SF1">
    <property type="entry name" value="APOLIPOPROTEIN N-ACYLTRANSFERASE"/>
    <property type="match status" value="1"/>
</dbReference>